<evidence type="ECO:0000259" key="1">
    <source>
        <dbReference type="PROSITE" id="PS51186"/>
    </source>
</evidence>
<dbReference type="RefSeq" id="WP_248412735.1">
    <property type="nucleotide sequence ID" value="NZ_JALPQF010000007.1"/>
</dbReference>
<reference evidence="2" key="1">
    <citation type="submission" date="2022-04" db="EMBL/GenBank/DDBJ databases">
        <authorList>
            <person name="Ren T."/>
        </authorList>
    </citation>
    <scope>NUCLEOTIDE SEQUENCE</scope>
    <source>
        <strain evidence="2">F63249</strain>
    </source>
</reference>
<dbReference type="InterPro" id="IPR051531">
    <property type="entry name" value="N-acetyltransferase"/>
</dbReference>
<protein>
    <submittedName>
        <fullName evidence="2">GNAT family N-acetyltransferase</fullName>
    </submittedName>
</protein>
<comment type="caution">
    <text evidence="2">The sequence shown here is derived from an EMBL/GenBank/DDBJ whole genome shotgun (WGS) entry which is preliminary data.</text>
</comment>
<feature type="domain" description="N-acetyltransferase" evidence="1">
    <location>
        <begin position="13"/>
        <end position="177"/>
    </location>
</feature>
<dbReference type="Pfam" id="PF13302">
    <property type="entry name" value="Acetyltransf_3"/>
    <property type="match status" value="1"/>
</dbReference>
<dbReference type="SUPFAM" id="SSF55729">
    <property type="entry name" value="Acyl-CoA N-acyltransferases (Nat)"/>
    <property type="match status" value="1"/>
</dbReference>
<sequence length="177" mass="20972">MKYLLTDEHTERLNFRLVTIEDFELWLPLFEEEHVAKFLGIDQNLSPFEQCEFWFKKVFHRYDNGLGGMNALIDKNTGEFIGQCGLLVQTVDEEERLEIGYSICPKHWKKGYALEAAMKCKDYCFEHEFTDNLMSMMHIDNIGSELVARRNGMTFEKQIKSFYVFSISKAQWENQKR</sequence>
<accession>A0ABT0H8J8</accession>
<dbReference type="Proteomes" id="UP001203687">
    <property type="component" value="Unassembled WGS sequence"/>
</dbReference>
<dbReference type="EMBL" id="JALPQF010000007">
    <property type="protein sequence ID" value="MCK8480692.1"/>
    <property type="molecule type" value="Genomic_DNA"/>
</dbReference>
<gene>
    <name evidence="2" type="ORF">MUY34_08675</name>
</gene>
<name>A0ABT0H8J8_9FLAO</name>
<organism evidence="2 3">
    <name type="scientific">Psychroserpens algicola</name>
    <dbReference type="NCBI Taxonomy" id="1719034"/>
    <lineage>
        <taxon>Bacteria</taxon>
        <taxon>Pseudomonadati</taxon>
        <taxon>Bacteroidota</taxon>
        <taxon>Flavobacteriia</taxon>
        <taxon>Flavobacteriales</taxon>
        <taxon>Flavobacteriaceae</taxon>
        <taxon>Psychroserpens</taxon>
    </lineage>
</organism>
<evidence type="ECO:0000313" key="2">
    <source>
        <dbReference type="EMBL" id="MCK8480692.1"/>
    </source>
</evidence>
<dbReference type="PANTHER" id="PTHR43792:SF1">
    <property type="entry name" value="N-ACETYLTRANSFERASE DOMAIN-CONTAINING PROTEIN"/>
    <property type="match status" value="1"/>
</dbReference>
<proteinExistence type="predicted"/>
<dbReference type="Gene3D" id="3.40.630.30">
    <property type="match status" value="1"/>
</dbReference>
<dbReference type="PANTHER" id="PTHR43792">
    <property type="entry name" value="GNAT FAMILY, PUTATIVE (AFU_ORTHOLOGUE AFUA_3G00765)-RELATED-RELATED"/>
    <property type="match status" value="1"/>
</dbReference>
<evidence type="ECO:0000313" key="3">
    <source>
        <dbReference type="Proteomes" id="UP001203687"/>
    </source>
</evidence>
<keyword evidence="3" id="KW-1185">Reference proteome</keyword>
<dbReference type="InterPro" id="IPR016181">
    <property type="entry name" value="Acyl_CoA_acyltransferase"/>
</dbReference>
<dbReference type="PROSITE" id="PS51186">
    <property type="entry name" value="GNAT"/>
    <property type="match status" value="1"/>
</dbReference>
<dbReference type="InterPro" id="IPR000182">
    <property type="entry name" value="GNAT_dom"/>
</dbReference>